<name>A0ABY6FSF9_9MICC</name>
<dbReference type="SUPFAM" id="SSF51261">
    <property type="entry name" value="Duplicated hybrid motif"/>
    <property type="match status" value="1"/>
</dbReference>
<organism evidence="2 3">
    <name type="scientific">Arthrobacter koreensis</name>
    <dbReference type="NCBI Taxonomy" id="199136"/>
    <lineage>
        <taxon>Bacteria</taxon>
        <taxon>Bacillati</taxon>
        <taxon>Actinomycetota</taxon>
        <taxon>Actinomycetes</taxon>
        <taxon>Micrococcales</taxon>
        <taxon>Micrococcaceae</taxon>
        <taxon>Arthrobacter</taxon>
    </lineage>
</organism>
<dbReference type="PANTHER" id="PTHR21666">
    <property type="entry name" value="PEPTIDASE-RELATED"/>
    <property type="match status" value="1"/>
</dbReference>
<dbReference type="Proteomes" id="UP001063368">
    <property type="component" value="Chromosome"/>
</dbReference>
<evidence type="ECO:0000313" key="3">
    <source>
        <dbReference type="Proteomes" id="UP001063368"/>
    </source>
</evidence>
<reference evidence="2" key="1">
    <citation type="submission" date="2022-09" db="EMBL/GenBank/DDBJ databases">
        <authorList>
            <person name="Li D."/>
            <person name="Cheng J."/>
            <person name="Li Y."/>
        </authorList>
    </citation>
    <scope>NUCLEOTIDE SEQUENCE</scope>
    <source>
        <strain evidence="2">DL</strain>
    </source>
</reference>
<feature type="domain" description="M23ase beta-sheet core" evidence="1">
    <location>
        <begin position="115"/>
        <end position="177"/>
    </location>
</feature>
<dbReference type="InterPro" id="IPR011055">
    <property type="entry name" value="Dup_hybrid_motif"/>
</dbReference>
<dbReference type="InterPro" id="IPR050570">
    <property type="entry name" value="Cell_wall_metabolism_enzyme"/>
</dbReference>
<sequence length="214" mass="22804">MDPVLLDFPFTGRWTVQNSPANRVPSHGTRLFGTAYAIDFVAVDAHGRSAPPSFRAVFGTEAPENFAGFGVPVLAPAAGTVTAVHDGEPDHEARRSPFALAGYALTQRERVRRGAAGIAGNHVVLATGSGEHRAYILLAHLRRGSTAVAVGDTVRPGTFVGECGNSGNSTEPHVHLQACDSMDWERTRGLPLAFRHPQAGVPWLPRNRDIIEAG</sequence>
<dbReference type="Pfam" id="PF01551">
    <property type="entry name" value="Peptidase_M23"/>
    <property type="match status" value="1"/>
</dbReference>
<dbReference type="InterPro" id="IPR016047">
    <property type="entry name" value="M23ase_b-sheet_dom"/>
</dbReference>
<dbReference type="Gene3D" id="2.70.70.10">
    <property type="entry name" value="Glucose Permease (Domain IIA)"/>
    <property type="match status" value="1"/>
</dbReference>
<accession>A0ABY6FSF9</accession>
<dbReference type="PANTHER" id="PTHR21666:SF270">
    <property type="entry name" value="MUREIN HYDROLASE ACTIVATOR ENVC"/>
    <property type="match status" value="1"/>
</dbReference>
<evidence type="ECO:0000259" key="1">
    <source>
        <dbReference type="Pfam" id="PF01551"/>
    </source>
</evidence>
<dbReference type="CDD" id="cd12797">
    <property type="entry name" value="M23_peptidase"/>
    <property type="match status" value="1"/>
</dbReference>
<keyword evidence="3" id="KW-1185">Reference proteome</keyword>
<gene>
    <name evidence="2" type="ORF">N9A08_15410</name>
</gene>
<evidence type="ECO:0000313" key="2">
    <source>
        <dbReference type="EMBL" id="UYB35977.1"/>
    </source>
</evidence>
<dbReference type="EMBL" id="CP106856">
    <property type="protein sequence ID" value="UYB35977.1"/>
    <property type="molecule type" value="Genomic_DNA"/>
</dbReference>
<protein>
    <submittedName>
        <fullName evidence="2">M23 family metallopeptidase</fullName>
    </submittedName>
</protein>
<proteinExistence type="predicted"/>
<dbReference type="RefSeq" id="WP_263127826.1">
    <property type="nucleotide sequence ID" value="NZ_CP106856.1"/>
</dbReference>